<dbReference type="InterPro" id="IPR035965">
    <property type="entry name" value="PAS-like_dom_sf"/>
</dbReference>
<evidence type="ECO:0000259" key="9">
    <source>
        <dbReference type="PROSITE" id="PS50112"/>
    </source>
</evidence>
<dbReference type="Pfam" id="PF08447">
    <property type="entry name" value="PAS_3"/>
    <property type="match status" value="2"/>
</dbReference>
<dbReference type="InterPro" id="IPR001610">
    <property type="entry name" value="PAC"/>
</dbReference>
<dbReference type="Gene3D" id="3.30.565.10">
    <property type="entry name" value="Histidine kinase-like ATPase, C-terminal domain"/>
    <property type="match status" value="1"/>
</dbReference>
<dbReference type="SMART" id="SM00388">
    <property type="entry name" value="HisKA"/>
    <property type="match status" value="1"/>
</dbReference>
<keyword evidence="3" id="KW-0597">Phosphoprotein</keyword>
<dbReference type="Gene3D" id="2.10.70.100">
    <property type="match status" value="1"/>
</dbReference>
<feature type="coiled-coil region" evidence="7">
    <location>
        <begin position="454"/>
        <end position="481"/>
    </location>
</feature>
<keyword evidence="6" id="KW-0902">Two-component regulatory system</keyword>
<accession>A0ABU8YJK8</accession>
<feature type="domain" description="PAS" evidence="9">
    <location>
        <begin position="23"/>
        <end position="93"/>
    </location>
</feature>
<dbReference type="PROSITE" id="PS50112">
    <property type="entry name" value="PAS"/>
    <property type="match status" value="2"/>
</dbReference>
<dbReference type="SMART" id="SM00091">
    <property type="entry name" value="PAS"/>
    <property type="match status" value="4"/>
</dbReference>
<dbReference type="RefSeq" id="WP_340519983.1">
    <property type="nucleotide sequence ID" value="NZ_JBBLXS010000055.1"/>
</dbReference>
<sequence length="824" mass="93429">MTGSPREAKLPKQAPIANFSDVGENSWRDWADLVPTMLWIADADSNCHYFNSQWTEFTGLSQEQISASGWTQNIHPEDLDSWEQIYATAWNSPRKFEREYRLKRADGEYRWIEETVVPKLTPAGKFQGFIGTATDISGRKKATNELLEYQQKLEETQKVAHIGNWEFDLTTGEVTWSDELKRIYDLEINAPTPSYPELVQQIHPNDRERFQQTINDAIAHRQAYEIDHRIYRLNGEMRYLIGWGQIVQNHQGEVIKLFGAALDITDRKQAELALQMSQKRLRAVVNNAPIILSCIDRRGIFTLSEGKGLEPLGLVPAQVVGLSVYGLYEKYPQIIENINLVLAGEEKIWSAEFSGHIYETRGTPIFDEKGEILGLIAVSVDITERARVEEALRESEARLRLILENMPVMLSAVDAERNIIVWNRECEQVLGYNTSEMVANQQAIQLLIPDFQYRQKVFKEIVKLEHNFRDLELEIQAADGTVKTIAWSNISAEFSVPGWDFWGIGVDVTERTAAEIALRESEARLREQAVELELAFNTLGNTQAQLVQSEKMSSLGQLVAGVAHEINNPVSFIFGNITYAKDYTKDLLKILELYRVAYPKPTAEIEAELEECELDFIREDLPKLLDSMEVGAERIQEIVKSLRTFSRLDEAEFKAVNIHAGIDSTLMILAHRLKQKREQATISLIKEYGDLPLVECYSGQLNQVFMNLLSNAIDALEEKAKELESAEDKSSVYTIKIHTEVVDEERVRITFADSGTGIPESVKQRLFDPFFTTKPVGKGTGLGLAISYEIVVEKHHGTLECNSQLGVGTEFAIEIPIRQGILDL</sequence>
<name>A0ABU8YJK8_9CYAN</name>
<feature type="domain" description="PAC" evidence="10">
    <location>
        <begin position="469"/>
        <end position="520"/>
    </location>
</feature>
<dbReference type="Pfam" id="PF02518">
    <property type="entry name" value="HATPase_c"/>
    <property type="match status" value="1"/>
</dbReference>
<evidence type="ECO:0000256" key="5">
    <source>
        <dbReference type="ARBA" id="ARBA00022777"/>
    </source>
</evidence>
<dbReference type="InterPro" id="IPR013656">
    <property type="entry name" value="PAS_4"/>
</dbReference>
<dbReference type="InterPro" id="IPR013767">
    <property type="entry name" value="PAS_fold"/>
</dbReference>
<keyword evidence="12" id="KW-1185">Reference proteome</keyword>
<dbReference type="EC" id="2.7.13.3" evidence="2"/>
<evidence type="ECO:0000256" key="6">
    <source>
        <dbReference type="ARBA" id="ARBA00023012"/>
    </source>
</evidence>
<reference evidence="11 12" key="1">
    <citation type="journal article" date="2020" name="Harmful Algae">
        <title>Molecular and morphological characterization of a novel dihydroanatoxin-a producing Microcoleus species (cyanobacteria) from the Russian River, California, USA.</title>
        <authorList>
            <person name="Conklin K.Y."/>
            <person name="Stancheva R."/>
            <person name="Otten T.G."/>
            <person name="Fadness R."/>
            <person name="Boyer G.L."/>
            <person name="Read B."/>
            <person name="Zhang X."/>
            <person name="Sheath R.G."/>
        </authorList>
    </citation>
    <scope>NUCLEOTIDE SEQUENCE [LARGE SCALE GENOMIC DNA]</scope>
    <source>
        <strain evidence="11 12">PTRS2</strain>
    </source>
</reference>
<dbReference type="InterPro" id="IPR003661">
    <property type="entry name" value="HisK_dim/P_dom"/>
</dbReference>
<evidence type="ECO:0000256" key="3">
    <source>
        <dbReference type="ARBA" id="ARBA00022553"/>
    </source>
</evidence>
<dbReference type="CDD" id="cd00130">
    <property type="entry name" value="PAS"/>
    <property type="match status" value="3"/>
</dbReference>
<feature type="domain" description="PAC" evidence="10">
    <location>
        <begin position="342"/>
        <end position="394"/>
    </location>
</feature>
<keyword evidence="7" id="KW-0175">Coiled coil</keyword>
<feature type="domain" description="PAC" evidence="10">
    <location>
        <begin position="224"/>
        <end position="276"/>
    </location>
</feature>
<dbReference type="InterPro" id="IPR005467">
    <property type="entry name" value="His_kinase_dom"/>
</dbReference>
<evidence type="ECO:0000256" key="7">
    <source>
        <dbReference type="SAM" id="Coils"/>
    </source>
</evidence>
<dbReference type="InterPro" id="IPR003594">
    <property type="entry name" value="HATPase_dom"/>
</dbReference>
<dbReference type="PROSITE" id="PS50113">
    <property type="entry name" value="PAC"/>
    <property type="match status" value="4"/>
</dbReference>
<evidence type="ECO:0000256" key="4">
    <source>
        <dbReference type="ARBA" id="ARBA00022679"/>
    </source>
</evidence>
<proteinExistence type="predicted"/>
<dbReference type="Gene3D" id="1.10.287.130">
    <property type="match status" value="1"/>
</dbReference>
<dbReference type="InterPro" id="IPR000700">
    <property type="entry name" value="PAS-assoc_C"/>
</dbReference>
<organism evidence="11 12">
    <name type="scientific">Microcoleus anatoxicus PTRS2</name>
    <dbReference type="NCBI Taxonomy" id="2705321"/>
    <lineage>
        <taxon>Bacteria</taxon>
        <taxon>Bacillati</taxon>
        <taxon>Cyanobacteriota</taxon>
        <taxon>Cyanophyceae</taxon>
        <taxon>Oscillatoriophycideae</taxon>
        <taxon>Oscillatoriales</taxon>
        <taxon>Microcoleaceae</taxon>
        <taxon>Microcoleus</taxon>
        <taxon>Microcoleus anatoxicus</taxon>
    </lineage>
</organism>
<feature type="domain" description="PAC" evidence="10">
    <location>
        <begin position="96"/>
        <end position="148"/>
    </location>
</feature>
<protein>
    <recommendedName>
        <fullName evidence="2">histidine kinase</fullName>
        <ecNumber evidence="2">2.7.13.3</ecNumber>
    </recommendedName>
</protein>
<keyword evidence="4" id="KW-0808">Transferase</keyword>
<evidence type="ECO:0000256" key="2">
    <source>
        <dbReference type="ARBA" id="ARBA00012438"/>
    </source>
</evidence>
<evidence type="ECO:0000259" key="10">
    <source>
        <dbReference type="PROSITE" id="PS50113"/>
    </source>
</evidence>
<gene>
    <name evidence="11" type="ORF">WMG39_06485</name>
</gene>
<evidence type="ECO:0000259" key="8">
    <source>
        <dbReference type="PROSITE" id="PS50109"/>
    </source>
</evidence>
<dbReference type="Pfam" id="PF00989">
    <property type="entry name" value="PAS"/>
    <property type="match status" value="1"/>
</dbReference>
<dbReference type="PANTHER" id="PTHR43304">
    <property type="entry name" value="PHYTOCHROME-LIKE PROTEIN CPH1"/>
    <property type="match status" value="1"/>
</dbReference>
<dbReference type="InterPro" id="IPR036890">
    <property type="entry name" value="HATPase_C_sf"/>
</dbReference>
<comment type="catalytic activity">
    <reaction evidence="1">
        <text>ATP + protein L-histidine = ADP + protein N-phospho-L-histidine.</text>
        <dbReference type="EC" id="2.7.13.3"/>
    </reaction>
</comment>
<dbReference type="CDD" id="cd00082">
    <property type="entry name" value="HisKA"/>
    <property type="match status" value="1"/>
</dbReference>
<dbReference type="InterPro" id="IPR036097">
    <property type="entry name" value="HisK_dim/P_sf"/>
</dbReference>
<feature type="domain" description="PAS" evidence="9">
    <location>
        <begin position="395"/>
        <end position="450"/>
    </location>
</feature>
<dbReference type="PANTHER" id="PTHR43304:SF1">
    <property type="entry name" value="PAC DOMAIN-CONTAINING PROTEIN"/>
    <property type="match status" value="1"/>
</dbReference>
<comment type="caution">
    <text evidence="11">The sequence shown here is derived from an EMBL/GenBank/DDBJ whole genome shotgun (WGS) entry which is preliminary data.</text>
</comment>
<evidence type="ECO:0000313" key="11">
    <source>
        <dbReference type="EMBL" id="MEK0184501.1"/>
    </source>
</evidence>
<keyword evidence="5" id="KW-0418">Kinase</keyword>
<evidence type="ECO:0000313" key="12">
    <source>
        <dbReference type="Proteomes" id="UP001384579"/>
    </source>
</evidence>
<evidence type="ECO:0000256" key="1">
    <source>
        <dbReference type="ARBA" id="ARBA00000085"/>
    </source>
</evidence>
<dbReference type="InterPro" id="IPR000014">
    <property type="entry name" value="PAS"/>
</dbReference>
<dbReference type="InterPro" id="IPR004358">
    <property type="entry name" value="Sig_transdc_His_kin-like_C"/>
</dbReference>
<dbReference type="InterPro" id="IPR052162">
    <property type="entry name" value="Sensor_kinase/Photoreceptor"/>
</dbReference>
<dbReference type="SUPFAM" id="SSF55785">
    <property type="entry name" value="PYP-like sensor domain (PAS domain)"/>
    <property type="match status" value="4"/>
</dbReference>
<dbReference type="Pfam" id="PF08448">
    <property type="entry name" value="PAS_4"/>
    <property type="match status" value="1"/>
</dbReference>
<dbReference type="NCBIfam" id="TIGR00229">
    <property type="entry name" value="sensory_box"/>
    <property type="match status" value="4"/>
</dbReference>
<dbReference type="PROSITE" id="PS50109">
    <property type="entry name" value="HIS_KIN"/>
    <property type="match status" value="1"/>
</dbReference>
<feature type="domain" description="Histidine kinase" evidence="8">
    <location>
        <begin position="561"/>
        <end position="819"/>
    </location>
</feature>
<dbReference type="SUPFAM" id="SSF47384">
    <property type="entry name" value="Homodimeric domain of signal transducing histidine kinase"/>
    <property type="match status" value="1"/>
</dbReference>
<dbReference type="Gene3D" id="3.30.450.20">
    <property type="entry name" value="PAS domain"/>
    <property type="match status" value="4"/>
</dbReference>
<dbReference type="InterPro" id="IPR013655">
    <property type="entry name" value="PAS_fold_3"/>
</dbReference>
<dbReference type="SMART" id="SM00086">
    <property type="entry name" value="PAC"/>
    <property type="match status" value="3"/>
</dbReference>
<dbReference type="PRINTS" id="PR00344">
    <property type="entry name" value="BCTRLSENSOR"/>
</dbReference>
<dbReference type="SUPFAM" id="SSF55874">
    <property type="entry name" value="ATPase domain of HSP90 chaperone/DNA topoisomerase II/histidine kinase"/>
    <property type="match status" value="1"/>
</dbReference>
<dbReference type="SMART" id="SM00387">
    <property type="entry name" value="HATPase_c"/>
    <property type="match status" value="1"/>
</dbReference>
<dbReference type="EMBL" id="JBBLXS010000055">
    <property type="protein sequence ID" value="MEK0184501.1"/>
    <property type="molecule type" value="Genomic_DNA"/>
</dbReference>
<dbReference type="Proteomes" id="UP001384579">
    <property type="component" value="Unassembled WGS sequence"/>
</dbReference>